<dbReference type="InterPro" id="IPR036271">
    <property type="entry name" value="Tet_transcr_reg_TetR-rel_C_sf"/>
</dbReference>
<keyword evidence="5" id="KW-1185">Reference proteome</keyword>
<dbReference type="Pfam" id="PF13305">
    <property type="entry name" value="TetR_C_33"/>
    <property type="match status" value="1"/>
</dbReference>
<evidence type="ECO:0000256" key="2">
    <source>
        <dbReference type="ARBA" id="ARBA00023163"/>
    </source>
</evidence>
<proteinExistence type="predicted"/>
<dbReference type="RefSeq" id="WP_127786731.1">
    <property type="nucleotide sequence ID" value="NZ_SACL01000002.1"/>
</dbReference>
<accession>A0A437MIN4</accession>
<comment type="caution">
    <text evidence="4">The sequence shown here is derived from an EMBL/GenBank/DDBJ whole genome shotgun (WGS) entry which is preliminary data.</text>
</comment>
<keyword evidence="2" id="KW-0804">Transcription</keyword>
<keyword evidence="1" id="KW-0805">Transcription regulation</keyword>
<dbReference type="AlphaFoldDB" id="A0A437MIN4"/>
<dbReference type="SUPFAM" id="SSF48498">
    <property type="entry name" value="Tetracyclin repressor-like, C-terminal domain"/>
    <property type="match status" value="1"/>
</dbReference>
<protein>
    <submittedName>
        <fullName evidence="4">WHG domain-containing protein</fullName>
    </submittedName>
</protein>
<evidence type="ECO:0000313" key="5">
    <source>
        <dbReference type="Proteomes" id="UP000282957"/>
    </source>
</evidence>
<dbReference type="InterPro" id="IPR025996">
    <property type="entry name" value="MT1864/Rv1816-like_C"/>
</dbReference>
<evidence type="ECO:0000259" key="3">
    <source>
        <dbReference type="Pfam" id="PF13305"/>
    </source>
</evidence>
<dbReference type="Proteomes" id="UP000282957">
    <property type="component" value="Unassembled WGS sequence"/>
</dbReference>
<dbReference type="OrthoDB" id="7056813at2"/>
<evidence type="ECO:0000313" key="4">
    <source>
        <dbReference type="EMBL" id="RVT97502.1"/>
    </source>
</evidence>
<dbReference type="Gene3D" id="1.10.357.10">
    <property type="entry name" value="Tetracycline Repressor, domain 2"/>
    <property type="match status" value="1"/>
</dbReference>
<sequence>MTALAAEGYRALGETLTAARDFMAMGRAYLAFARAEPGWYAAMFQPGSLKDAAPEGQGGYARLMAHMPEGRQRSLAVAVWGLSHGLASLERAGALTAEQAEAVLLETVPGLTKG</sequence>
<dbReference type="EMBL" id="SACL01000002">
    <property type="protein sequence ID" value="RVT97502.1"/>
    <property type="molecule type" value="Genomic_DNA"/>
</dbReference>
<name>A0A437MIN4_9PROT</name>
<reference evidence="4 5" key="1">
    <citation type="submission" date="2019-01" db="EMBL/GenBank/DDBJ databases">
        <authorList>
            <person name="Chen W.-M."/>
        </authorList>
    </citation>
    <scope>NUCLEOTIDE SEQUENCE [LARGE SCALE GENOMIC DNA]</scope>
    <source>
        <strain evidence="4 5">CCP-6</strain>
    </source>
</reference>
<gene>
    <name evidence="4" type="ORF">EOD42_06665</name>
</gene>
<evidence type="ECO:0000256" key="1">
    <source>
        <dbReference type="ARBA" id="ARBA00023015"/>
    </source>
</evidence>
<organism evidence="4 5">
    <name type="scientific">Rhodovarius crocodyli</name>
    <dbReference type="NCBI Taxonomy" id="1979269"/>
    <lineage>
        <taxon>Bacteria</taxon>
        <taxon>Pseudomonadati</taxon>
        <taxon>Pseudomonadota</taxon>
        <taxon>Alphaproteobacteria</taxon>
        <taxon>Acetobacterales</taxon>
        <taxon>Roseomonadaceae</taxon>
        <taxon>Rhodovarius</taxon>
    </lineage>
</organism>
<feature type="domain" description="HTH-type transcriptional regulator MT1864/Rv1816-like C-terminal" evidence="3">
    <location>
        <begin position="23"/>
        <end position="101"/>
    </location>
</feature>